<name>A0ABT7TP76_9MICO</name>
<dbReference type="EMBL" id="JAUCMN010000002">
    <property type="protein sequence ID" value="MDM7890687.1"/>
    <property type="molecule type" value="Genomic_DNA"/>
</dbReference>
<keyword evidence="2" id="KW-1185">Reference proteome</keyword>
<accession>A0ABT7TP76</accession>
<evidence type="ECO:0000313" key="2">
    <source>
        <dbReference type="Proteomes" id="UP001236404"/>
    </source>
</evidence>
<dbReference type="RefSeq" id="WP_289472194.1">
    <property type="nucleotide sequence ID" value="NZ_JAUCMN010000002.1"/>
</dbReference>
<comment type="caution">
    <text evidence="1">The sequence shown here is derived from an EMBL/GenBank/DDBJ whole genome shotgun (WGS) entry which is preliminary data.</text>
</comment>
<dbReference type="Proteomes" id="UP001236404">
    <property type="component" value="Unassembled WGS sequence"/>
</dbReference>
<proteinExistence type="predicted"/>
<reference evidence="1 2" key="1">
    <citation type="submission" date="2023-06" db="EMBL/GenBank/DDBJ databases">
        <authorList>
            <person name="Feng G."/>
            <person name="Li J."/>
            <person name="Zhu H."/>
        </authorList>
    </citation>
    <scope>NUCLEOTIDE SEQUENCE [LARGE SCALE GENOMIC DNA]</scope>
    <source>
        <strain evidence="1 2">RHCKG28</strain>
    </source>
</reference>
<gene>
    <name evidence="1" type="ORF">QUG93_03220</name>
</gene>
<protein>
    <submittedName>
        <fullName evidence="1">Uncharacterized protein</fullName>
    </submittedName>
</protein>
<evidence type="ECO:0000313" key="1">
    <source>
        <dbReference type="EMBL" id="MDM7890687.1"/>
    </source>
</evidence>
<sequence length="337" mass="37567">MPTISASSVKVQPVMSSSKMSLSEIRQEMMVRRPDLSAHAGGWASNDDAQSNIGLPNVAPPVSDPEIVQSNGVVPETLRARFYYWKPAPAGLQQQQSNLSQHLVRRLDAIDVILHKPDADHVSILVTSRSAVLTHRKDGAVVSLQKIFQTKDSAVKVDWRSSAFELSSADVFLWLAVRVRDNAQIAPELRLDSVLGISGTDSFDRVADLRSGVDFTRPNFLTAVAESDTLGPIELSFVHTYGSEQRTYSLKLWLDGGFSIYDSGLHFGAVLDLRDKMILATTELAFRLIPRMNELFKQYQAWPQKKFDVIEAAMEELEDRYKGLRAALNSRKPKSRP</sequence>
<organism evidence="1 2">
    <name type="scientific">Curtobacterium caseinilyticum</name>
    <dbReference type="NCBI Taxonomy" id="3055137"/>
    <lineage>
        <taxon>Bacteria</taxon>
        <taxon>Bacillati</taxon>
        <taxon>Actinomycetota</taxon>
        <taxon>Actinomycetes</taxon>
        <taxon>Micrococcales</taxon>
        <taxon>Microbacteriaceae</taxon>
        <taxon>Curtobacterium</taxon>
    </lineage>
</organism>